<dbReference type="GO" id="GO:0019748">
    <property type="term" value="P:secondary metabolic process"/>
    <property type="evidence" value="ECO:0007669"/>
    <property type="project" value="InterPro"/>
</dbReference>
<keyword evidence="1" id="KW-0808">Transferase</keyword>
<dbReference type="GO" id="GO:0016773">
    <property type="term" value="F:phosphotransferase activity, alcohol group as acceptor"/>
    <property type="evidence" value="ECO:0007669"/>
    <property type="project" value="InterPro"/>
</dbReference>
<sequence>MVADDEIHLPEIVRQKADLDGDGGSAWAAALPGVLGELCDRWSLTLDEALPGASESYVVRARTSQGRVVVLKVCVPGDDFSARADLLRLAAGDGAVRLLAVDERHQALLLEALGADLAAEGRDPLRTLPVVARLLARLWRVPPPASLGSPVDKAASLGAFVASLDGALPGTASTRVVDAALACAARRSAAFDPGACRALHGDPAAANVLRVLAPREGAPDGYVLCDPQPFVGDPAYDLGVAVRDWVAPLRASADPAATMRSWCTALAGAADRPVDAVWDWALLERVATGLYATSLGAPESGLPLLETAEQVLGGPA</sequence>
<dbReference type="RefSeq" id="WP_147928442.1">
    <property type="nucleotide sequence ID" value="NZ_VKAC01000019.1"/>
</dbReference>
<comment type="caution">
    <text evidence="1">The sequence shown here is derived from an EMBL/GenBank/DDBJ whole genome shotgun (WGS) entry which is preliminary data.</text>
</comment>
<dbReference type="InterPro" id="IPR011009">
    <property type="entry name" value="Kinase-like_dom_sf"/>
</dbReference>
<accession>A0A5C8Z375</accession>
<protein>
    <submittedName>
        <fullName evidence="1">Phosphotransferase</fullName>
    </submittedName>
</protein>
<dbReference type="OrthoDB" id="3638028at2"/>
<gene>
    <name evidence="1" type="ORF">FMM08_21700</name>
</gene>
<dbReference type="Proteomes" id="UP000321234">
    <property type="component" value="Unassembled WGS sequence"/>
</dbReference>
<evidence type="ECO:0000313" key="1">
    <source>
        <dbReference type="EMBL" id="TXR51648.1"/>
    </source>
</evidence>
<organism evidence="1 2">
    <name type="scientific">Quadrisphaera setariae</name>
    <dbReference type="NCBI Taxonomy" id="2593304"/>
    <lineage>
        <taxon>Bacteria</taxon>
        <taxon>Bacillati</taxon>
        <taxon>Actinomycetota</taxon>
        <taxon>Actinomycetes</taxon>
        <taxon>Kineosporiales</taxon>
        <taxon>Kineosporiaceae</taxon>
        <taxon>Quadrisphaera</taxon>
    </lineage>
</organism>
<reference evidence="1 2" key="1">
    <citation type="submission" date="2019-07" db="EMBL/GenBank/DDBJ databases">
        <title>Quadrisphaera sp. strain DD2A genome sequencing and assembly.</title>
        <authorList>
            <person name="Kim I."/>
        </authorList>
    </citation>
    <scope>NUCLEOTIDE SEQUENCE [LARGE SCALE GENOMIC DNA]</scope>
    <source>
        <strain evidence="1 2">DD2A</strain>
    </source>
</reference>
<evidence type="ECO:0000313" key="2">
    <source>
        <dbReference type="Proteomes" id="UP000321234"/>
    </source>
</evidence>
<proteinExistence type="predicted"/>
<keyword evidence="2" id="KW-1185">Reference proteome</keyword>
<dbReference type="EMBL" id="VKAC01000019">
    <property type="protein sequence ID" value="TXR51648.1"/>
    <property type="molecule type" value="Genomic_DNA"/>
</dbReference>
<name>A0A5C8Z375_9ACTN</name>
<dbReference type="InterPro" id="IPR006748">
    <property type="entry name" value="NH2Glyco/OHUrea_AB-resist_kin"/>
</dbReference>
<dbReference type="SUPFAM" id="SSF56112">
    <property type="entry name" value="Protein kinase-like (PK-like)"/>
    <property type="match status" value="1"/>
</dbReference>
<dbReference type="Pfam" id="PF04655">
    <property type="entry name" value="APH_6_hur"/>
    <property type="match status" value="1"/>
</dbReference>
<dbReference type="AlphaFoldDB" id="A0A5C8Z375"/>